<keyword evidence="4" id="KW-1185">Reference proteome</keyword>
<dbReference type="InterPro" id="IPR029052">
    <property type="entry name" value="Metallo-depent_PP-like"/>
</dbReference>
<dbReference type="Gene3D" id="3.40.50.300">
    <property type="entry name" value="P-loop containing nucleotide triphosphate hydrolases"/>
    <property type="match status" value="1"/>
</dbReference>
<dbReference type="RefSeq" id="WP_171716354.1">
    <property type="nucleotide sequence ID" value="NZ_WHOB01000017.1"/>
</dbReference>
<dbReference type="SUPFAM" id="SSF56091">
    <property type="entry name" value="DNA ligase/mRNA capping enzyme, catalytic domain"/>
    <property type="match status" value="1"/>
</dbReference>
<name>A0ABX1YDW9_9BACL</name>
<dbReference type="Proteomes" id="UP000596857">
    <property type="component" value="Unassembled WGS sequence"/>
</dbReference>
<evidence type="ECO:0000313" key="4">
    <source>
        <dbReference type="Proteomes" id="UP000596857"/>
    </source>
</evidence>
<dbReference type="Gene3D" id="3.60.21.10">
    <property type="match status" value="1"/>
</dbReference>
<dbReference type="SUPFAM" id="SSF52540">
    <property type="entry name" value="P-loop containing nucleoside triphosphate hydrolases"/>
    <property type="match status" value="1"/>
</dbReference>
<comment type="caution">
    <text evidence="3">The sequence shown here is derived from an EMBL/GenBank/DDBJ whole genome shotgun (WGS) entry which is preliminary data.</text>
</comment>
<reference evidence="3 4" key="1">
    <citation type="submission" date="2019-10" db="EMBL/GenBank/DDBJ databases">
        <title>Description of Paenibacillus terricola sp. nov.</title>
        <authorList>
            <person name="Carlier A."/>
            <person name="Qi S."/>
        </authorList>
    </citation>
    <scope>NUCLEOTIDE SEQUENCE [LARGE SCALE GENOMIC DNA]</scope>
    <source>
        <strain evidence="3 4">LMG 31459</strain>
    </source>
</reference>
<proteinExistence type="predicted"/>
<dbReference type="Pfam" id="PF00149">
    <property type="entry name" value="Metallophos"/>
    <property type="match status" value="1"/>
</dbReference>
<evidence type="ECO:0000259" key="2">
    <source>
        <dbReference type="Pfam" id="PF16542"/>
    </source>
</evidence>
<dbReference type="InterPro" id="IPR050126">
    <property type="entry name" value="Ap4A_hydrolase"/>
</dbReference>
<organism evidence="3 4">
    <name type="scientific">Paenibacillus phytohabitans</name>
    <dbReference type="NCBI Taxonomy" id="2654978"/>
    <lineage>
        <taxon>Bacteria</taxon>
        <taxon>Bacillati</taxon>
        <taxon>Bacillota</taxon>
        <taxon>Bacilli</taxon>
        <taxon>Bacillales</taxon>
        <taxon>Paenibacillaceae</taxon>
        <taxon>Paenibacillus</taxon>
    </lineage>
</organism>
<evidence type="ECO:0000259" key="1">
    <source>
        <dbReference type="Pfam" id="PF00149"/>
    </source>
</evidence>
<gene>
    <name evidence="3" type="ORF">GC101_04885</name>
</gene>
<dbReference type="SUPFAM" id="SSF56300">
    <property type="entry name" value="Metallo-dependent phosphatases"/>
    <property type="match status" value="1"/>
</dbReference>
<accession>A0ABX1YDW9</accession>
<dbReference type="InterPro" id="IPR004843">
    <property type="entry name" value="Calcineurin-like_PHP"/>
</dbReference>
<feature type="domain" description="Calcineurin-like phosphoesterase" evidence="1">
    <location>
        <begin position="218"/>
        <end position="410"/>
    </location>
</feature>
<evidence type="ECO:0000313" key="3">
    <source>
        <dbReference type="EMBL" id="NOU78211.1"/>
    </source>
</evidence>
<dbReference type="PANTHER" id="PTHR42850">
    <property type="entry name" value="METALLOPHOSPHOESTERASE"/>
    <property type="match status" value="1"/>
</dbReference>
<dbReference type="InterPro" id="IPR027417">
    <property type="entry name" value="P-loop_NTPase"/>
</dbReference>
<dbReference type="PANTHER" id="PTHR42850:SF4">
    <property type="entry name" value="ZINC-DEPENDENT ENDOPOLYPHOSPHATASE"/>
    <property type="match status" value="1"/>
</dbReference>
<protein>
    <submittedName>
        <fullName evidence="3">Metallophosphoesterase</fullName>
    </submittedName>
</protein>
<dbReference type="EMBL" id="WHOB01000017">
    <property type="protein sequence ID" value="NOU78211.1"/>
    <property type="molecule type" value="Genomic_DNA"/>
</dbReference>
<sequence length="867" mass="100371">MDIQTRVDTIFMLVGATECGKTTFAKEVLIPQLKLADNSTGLRTNVQYLSSDSIRQDILGYDYDKYDQVMLEASSHTFQLLFERLKLVTSWPINAEFVIMDTIGLAEDYRSKVRAIAQENNYNLEVILFDYRKREDYYASERSKKLISGHLNRLRKEVLPVLSREGYNKIHKVRAKDFLLEGEAEGQGQGLPNPDYRVNIEDWETYAASVLPQDQEYIVVGDVHECVQELQGLLRSYGYKLEEGKLSATDKLSNTKIILVGDWIDKGKQTRETIEFLYGNREHFLLVMGNHENFVYKYLRGEIQGTDPELLRTYFDSTQVLKEDAELFSKFSVLVEDSKPFYRYIGMQGPSFYVTHAPCRNKYIGKLDTNSLRHQRNFRLDREAAYEQQLDFLKQEAVSNHPFHLFGHIAAKQTFRIKNKLHLDTGAVQGNGLTSVRMSFKPFYKSHKSHQIVLQEELPTLFHEEQPVSLQELDYEAVRRLQYSSRNRVNFISGTMSPADKDVAAGELESLRKGLNYFADRRASEVVLQPKYMGSRCSVYLYREIEQCYAVSRNGYKVKAVDLAPIYEGLLQKFEPYMAEQGIRVLLLDGELLPWKALGDGLIERQFKPIGKALETELEFLRQHGFEESLGKLIQDYEASGFEQDQHHLTKEALNSSYGAHVYQTYKHIRDIRDSYVDLDQRDEAYRVYQQQLELYAGDAELEYKPFAILKEVLESGDERIPDGLTSEQYRFLNDDEILVLDLNESDAYSKAEAYFAKVTVEKGMEGIVIKPEQEQQGVVPYLKVRNPGYLSIIYGYDYKFPHKYAKLMKQKNITPKLRTSLAEHRLGRQLLEVKLDEISADNEVYKQIAANLLFEVTKEKEMDPRL</sequence>
<dbReference type="InterPro" id="IPR032380">
    <property type="entry name" value="PNKP_ligase_dom"/>
</dbReference>
<dbReference type="Gene3D" id="3.30.470.30">
    <property type="entry name" value="DNA ligase/mRNA capping enzyme"/>
    <property type="match status" value="2"/>
</dbReference>
<feature type="domain" description="Polynucleotide kinase-phosphatase ligase" evidence="2">
    <location>
        <begin position="488"/>
        <end position="835"/>
    </location>
</feature>
<dbReference type="Pfam" id="PF16542">
    <property type="entry name" value="PNKP_ligase"/>
    <property type="match status" value="1"/>
</dbReference>